<comment type="caution">
    <text evidence="8">The sequence shown here is derived from an EMBL/GenBank/DDBJ whole genome shotgun (WGS) entry which is preliminary data.</text>
</comment>
<accession>A0AAV5RJQ3</accession>
<evidence type="ECO:0008006" key="10">
    <source>
        <dbReference type="Google" id="ProtNLM"/>
    </source>
</evidence>
<protein>
    <recommendedName>
        <fullName evidence="10">Oligopeptide transporter</fullName>
    </recommendedName>
</protein>
<proteinExistence type="inferred from homology"/>
<sequence>METSLGTTLKLTTAGLAIGTLVLCANFQFGLQTGWVSMMSMPAALLGFAWFKTLKSALTPQDNVYIQSVAIAVGTGPLSFGLIGAIPAVQFLLTEEEGRISFSVTKLILWSLAIGYMGIFTSVLLRETIMRNKVLKFPSGSAAAALIGTLHDKPIQGVTPDDCTLRLPLTDPIDRGSRVENRDPTLYYRNIVVLVVTFIASSVYTIVSKYALTLQNIPIFGQRALKYLWKFELSPAYVGQGIVMGLPTTVSMLSGAVLGWGILAPLSRHKGWAPGEVEDWQNGAQGWIMWVSLAIMVADTGVSFLMLTLTAMSDLYSSTRQYRSRFGPTYNSINTHDAHVNELSTPDTAVSRASIENPHDQHVFGIWGLALSSLMCVIIIKCLFTTIPIGALILAVCLSPFLSLLGVRALGETDLNPVSSIAKLTQFVFGVLLRNHPQGVLLNIIAGAITEAGAEQAGDLMQDYKTGSLLGALMTSQTVGMMAGTTWSVLVSGFVYKLYTSHFEIPGQEYRIPTSYIWTDCARLMTGSGLPPKAGSFSIVFGLIFVVFAVAKHIYKDKSFGKWIPSGVAVGIGMYNVPQFTLARFLGGVISYLYTKMRKDPSDNIYMVILSSGLILGEGIMSVVYLMCQI</sequence>
<dbReference type="EMBL" id="BTGC01000005">
    <property type="protein sequence ID" value="GMM51437.1"/>
    <property type="molecule type" value="Genomic_DNA"/>
</dbReference>
<dbReference type="AlphaFoldDB" id="A0AAV5RJQ3"/>
<feature type="transmembrane region" description="Helical" evidence="7">
    <location>
        <begin position="242"/>
        <end position="266"/>
    </location>
</feature>
<evidence type="ECO:0000256" key="3">
    <source>
        <dbReference type="ARBA" id="ARBA00022448"/>
    </source>
</evidence>
<dbReference type="Pfam" id="PF03169">
    <property type="entry name" value="OPT"/>
    <property type="match status" value="1"/>
</dbReference>
<evidence type="ECO:0000256" key="6">
    <source>
        <dbReference type="ARBA" id="ARBA00023136"/>
    </source>
</evidence>
<evidence type="ECO:0000256" key="4">
    <source>
        <dbReference type="ARBA" id="ARBA00022692"/>
    </source>
</evidence>
<keyword evidence="5 7" id="KW-1133">Transmembrane helix</keyword>
<keyword evidence="6 7" id="KW-0472">Membrane</keyword>
<keyword evidence="9" id="KW-1185">Reference proteome</keyword>
<evidence type="ECO:0000256" key="7">
    <source>
        <dbReference type="SAM" id="Phobius"/>
    </source>
</evidence>
<reference evidence="8 9" key="1">
    <citation type="journal article" date="2023" name="Elife">
        <title>Identification of key yeast species and microbe-microbe interactions impacting larval growth of Drosophila in the wild.</title>
        <authorList>
            <person name="Mure A."/>
            <person name="Sugiura Y."/>
            <person name="Maeda R."/>
            <person name="Honda K."/>
            <person name="Sakurai N."/>
            <person name="Takahashi Y."/>
            <person name="Watada M."/>
            <person name="Katoh T."/>
            <person name="Gotoh A."/>
            <person name="Gotoh Y."/>
            <person name="Taniguchi I."/>
            <person name="Nakamura K."/>
            <person name="Hayashi T."/>
            <person name="Katayama T."/>
            <person name="Uemura T."/>
            <person name="Hattori Y."/>
        </authorList>
    </citation>
    <scope>NUCLEOTIDE SEQUENCE [LARGE SCALE GENOMIC DNA]</scope>
    <source>
        <strain evidence="8 9">SB-73</strain>
    </source>
</reference>
<evidence type="ECO:0000256" key="5">
    <source>
        <dbReference type="ARBA" id="ARBA00022989"/>
    </source>
</evidence>
<dbReference type="PANTHER" id="PTHR31645">
    <property type="entry name" value="OLIGOPEPTIDE TRANSPORTER YGL114W-RELATED"/>
    <property type="match status" value="1"/>
</dbReference>
<keyword evidence="3" id="KW-0813">Transport</keyword>
<feature type="transmembrane region" description="Helical" evidence="7">
    <location>
        <begin position="567"/>
        <end position="593"/>
    </location>
</feature>
<dbReference type="GO" id="GO:0035673">
    <property type="term" value="F:oligopeptide transmembrane transporter activity"/>
    <property type="evidence" value="ECO:0007669"/>
    <property type="project" value="InterPro"/>
</dbReference>
<evidence type="ECO:0000313" key="9">
    <source>
        <dbReference type="Proteomes" id="UP001362899"/>
    </source>
</evidence>
<feature type="transmembrane region" description="Helical" evidence="7">
    <location>
        <begin position="34"/>
        <end position="51"/>
    </location>
</feature>
<comment type="subcellular location">
    <subcellularLocation>
        <location evidence="1">Membrane</location>
        <topology evidence="1">Multi-pass membrane protein</topology>
    </subcellularLocation>
</comment>
<feature type="transmembrane region" description="Helical" evidence="7">
    <location>
        <begin position="287"/>
        <end position="312"/>
    </location>
</feature>
<dbReference type="InterPro" id="IPR045035">
    <property type="entry name" value="YSL-like"/>
</dbReference>
<feature type="transmembrane region" description="Helical" evidence="7">
    <location>
        <begin position="364"/>
        <end position="384"/>
    </location>
</feature>
<keyword evidence="4 7" id="KW-0812">Transmembrane</keyword>
<comment type="similarity">
    <text evidence="2">Belongs to the oligopeptide OPT transporter family.</text>
</comment>
<feature type="transmembrane region" description="Helical" evidence="7">
    <location>
        <begin position="391"/>
        <end position="410"/>
    </location>
</feature>
<gene>
    <name evidence="8" type="ORF">DASB73_023950</name>
</gene>
<feature type="transmembrane region" description="Helical" evidence="7">
    <location>
        <begin position="186"/>
        <end position="207"/>
    </location>
</feature>
<name>A0AAV5RJQ3_STABA</name>
<evidence type="ECO:0000256" key="1">
    <source>
        <dbReference type="ARBA" id="ARBA00004141"/>
    </source>
</evidence>
<evidence type="ECO:0000256" key="2">
    <source>
        <dbReference type="ARBA" id="ARBA00008807"/>
    </source>
</evidence>
<dbReference type="Proteomes" id="UP001362899">
    <property type="component" value="Unassembled WGS sequence"/>
</dbReference>
<evidence type="ECO:0000313" key="8">
    <source>
        <dbReference type="EMBL" id="GMM51437.1"/>
    </source>
</evidence>
<dbReference type="PANTHER" id="PTHR31645:SF0">
    <property type="entry name" value="OLIGOPEPTIDE TRANSPORTER YGL114W-RELATED"/>
    <property type="match status" value="1"/>
</dbReference>
<feature type="transmembrane region" description="Helical" evidence="7">
    <location>
        <begin position="63"/>
        <end position="87"/>
    </location>
</feature>
<dbReference type="GO" id="GO:0000329">
    <property type="term" value="C:fungal-type vacuole membrane"/>
    <property type="evidence" value="ECO:0007669"/>
    <property type="project" value="TreeGrafter"/>
</dbReference>
<feature type="transmembrane region" description="Helical" evidence="7">
    <location>
        <begin position="534"/>
        <end position="555"/>
    </location>
</feature>
<feature type="transmembrane region" description="Helical" evidence="7">
    <location>
        <begin position="605"/>
        <end position="628"/>
    </location>
</feature>
<feature type="transmembrane region" description="Helical" evidence="7">
    <location>
        <begin position="107"/>
        <end position="125"/>
    </location>
</feature>
<dbReference type="InterPro" id="IPR004813">
    <property type="entry name" value="OPT"/>
</dbReference>
<organism evidence="8 9">
    <name type="scientific">Starmerella bacillaris</name>
    <name type="common">Yeast</name>
    <name type="synonym">Candida zemplinina</name>
    <dbReference type="NCBI Taxonomy" id="1247836"/>
    <lineage>
        <taxon>Eukaryota</taxon>
        <taxon>Fungi</taxon>
        <taxon>Dikarya</taxon>
        <taxon>Ascomycota</taxon>
        <taxon>Saccharomycotina</taxon>
        <taxon>Dipodascomycetes</taxon>
        <taxon>Dipodascales</taxon>
        <taxon>Trichomonascaceae</taxon>
        <taxon>Starmerella</taxon>
    </lineage>
</organism>
<dbReference type="NCBIfam" id="TIGR00728">
    <property type="entry name" value="OPT_sfam"/>
    <property type="match status" value="1"/>
</dbReference>